<accession>A0ACB8QHS2</accession>
<protein>
    <submittedName>
        <fullName evidence="1">Bud-site selection protein</fullName>
    </submittedName>
</protein>
<feature type="non-terminal residue" evidence="1">
    <location>
        <position position="1"/>
    </location>
</feature>
<evidence type="ECO:0000313" key="2">
    <source>
        <dbReference type="Proteomes" id="UP000814128"/>
    </source>
</evidence>
<proteinExistence type="predicted"/>
<organism evidence="1 2">
    <name type="scientific">Vararia minispora EC-137</name>
    <dbReference type="NCBI Taxonomy" id="1314806"/>
    <lineage>
        <taxon>Eukaryota</taxon>
        <taxon>Fungi</taxon>
        <taxon>Dikarya</taxon>
        <taxon>Basidiomycota</taxon>
        <taxon>Agaricomycotina</taxon>
        <taxon>Agaricomycetes</taxon>
        <taxon>Russulales</taxon>
        <taxon>Lachnocladiaceae</taxon>
        <taxon>Vararia</taxon>
    </lineage>
</organism>
<reference evidence="1" key="2">
    <citation type="journal article" date="2022" name="New Phytol.">
        <title>Evolutionary transition to the ectomycorrhizal habit in the genomes of a hyperdiverse lineage of mushroom-forming fungi.</title>
        <authorList>
            <person name="Looney B."/>
            <person name="Miyauchi S."/>
            <person name="Morin E."/>
            <person name="Drula E."/>
            <person name="Courty P.E."/>
            <person name="Kohler A."/>
            <person name="Kuo A."/>
            <person name="LaButti K."/>
            <person name="Pangilinan J."/>
            <person name="Lipzen A."/>
            <person name="Riley R."/>
            <person name="Andreopoulos W."/>
            <person name="He G."/>
            <person name="Johnson J."/>
            <person name="Nolan M."/>
            <person name="Tritt A."/>
            <person name="Barry K.W."/>
            <person name="Grigoriev I.V."/>
            <person name="Nagy L.G."/>
            <person name="Hibbett D."/>
            <person name="Henrissat B."/>
            <person name="Matheny P.B."/>
            <person name="Labbe J."/>
            <person name="Martin F.M."/>
        </authorList>
    </citation>
    <scope>NUCLEOTIDE SEQUENCE</scope>
    <source>
        <strain evidence="1">EC-137</strain>
    </source>
</reference>
<name>A0ACB8QHS2_9AGAM</name>
<sequence length="363" mass="39330">SADHEILGAYALFNKLRKDKVLSRNAQFQAVMEAGRSTLLHTGSTLTSPLEIRLLSSRALSSEVSSLVSSLRSIVSPPLEPRADDASGMPDERPAKAQKASRDHVKAPTTASAISVGGDGASMDDSQQDGGDIKGEDGLYGADDITVANDDWESGTVEDESDDGQGDSYSDAPIEPELPGPSHDATKLSRGSSAPSTDPRATKPSESIFLPSLAVGFTRGDSDSEFSDREAAAADGVRKNRRGQRARRAIWEKKYGRNAKHLKKDARSSEHDTKFGQSYPRGKPHQPQQQDSGPHDSRPGVSRLQSKLRRSTLSASEPLHLPMKDSLRDDKPLHPSWEAKKKLKEQQSASIRPPMGTRITFDD</sequence>
<comment type="caution">
    <text evidence="1">The sequence shown here is derived from an EMBL/GenBank/DDBJ whole genome shotgun (WGS) entry which is preliminary data.</text>
</comment>
<gene>
    <name evidence="1" type="ORF">K488DRAFT_52219</name>
</gene>
<keyword evidence="2" id="KW-1185">Reference proteome</keyword>
<reference evidence="1" key="1">
    <citation type="submission" date="2021-02" db="EMBL/GenBank/DDBJ databases">
        <authorList>
            <consortium name="DOE Joint Genome Institute"/>
            <person name="Ahrendt S."/>
            <person name="Looney B.P."/>
            <person name="Miyauchi S."/>
            <person name="Morin E."/>
            <person name="Drula E."/>
            <person name="Courty P.E."/>
            <person name="Chicoki N."/>
            <person name="Fauchery L."/>
            <person name="Kohler A."/>
            <person name="Kuo A."/>
            <person name="Labutti K."/>
            <person name="Pangilinan J."/>
            <person name="Lipzen A."/>
            <person name="Riley R."/>
            <person name="Andreopoulos W."/>
            <person name="He G."/>
            <person name="Johnson J."/>
            <person name="Barry K.W."/>
            <person name="Grigoriev I.V."/>
            <person name="Nagy L."/>
            <person name="Hibbett D."/>
            <person name="Henrissat B."/>
            <person name="Matheny P.B."/>
            <person name="Labbe J."/>
            <person name="Martin F."/>
        </authorList>
    </citation>
    <scope>NUCLEOTIDE SEQUENCE</scope>
    <source>
        <strain evidence="1">EC-137</strain>
    </source>
</reference>
<dbReference type="EMBL" id="MU273582">
    <property type="protein sequence ID" value="KAI0031393.1"/>
    <property type="molecule type" value="Genomic_DNA"/>
</dbReference>
<dbReference type="Proteomes" id="UP000814128">
    <property type="component" value="Unassembled WGS sequence"/>
</dbReference>
<evidence type="ECO:0000313" key="1">
    <source>
        <dbReference type="EMBL" id="KAI0031393.1"/>
    </source>
</evidence>